<dbReference type="InterPro" id="IPR013154">
    <property type="entry name" value="ADH-like_N"/>
</dbReference>
<evidence type="ECO:0000256" key="2">
    <source>
        <dbReference type="ARBA" id="ARBA00023002"/>
    </source>
</evidence>
<protein>
    <recommendedName>
        <fullName evidence="3">Enoyl reductase (ER) domain-containing protein</fullName>
    </recommendedName>
</protein>
<organism evidence="4 5">
    <name type="scientific">Penicillium capsulatum</name>
    <dbReference type="NCBI Taxonomy" id="69766"/>
    <lineage>
        <taxon>Eukaryota</taxon>
        <taxon>Fungi</taxon>
        <taxon>Dikarya</taxon>
        <taxon>Ascomycota</taxon>
        <taxon>Pezizomycotina</taxon>
        <taxon>Eurotiomycetes</taxon>
        <taxon>Eurotiomycetidae</taxon>
        <taxon>Eurotiales</taxon>
        <taxon>Aspergillaceae</taxon>
        <taxon>Penicillium</taxon>
    </lineage>
</organism>
<evidence type="ECO:0000313" key="5">
    <source>
        <dbReference type="Proteomes" id="UP001146351"/>
    </source>
</evidence>
<dbReference type="InterPro" id="IPR011032">
    <property type="entry name" value="GroES-like_sf"/>
</dbReference>
<dbReference type="EMBL" id="JAPQKO010000002">
    <property type="protein sequence ID" value="KAJ5180960.1"/>
    <property type="molecule type" value="Genomic_DNA"/>
</dbReference>
<dbReference type="InterPro" id="IPR047122">
    <property type="entry name" value="Trans-enoyl_RdTase-like"/>
</dbReference>
<evidence type="ECO:0000313" key="4">
    <source>
        <dbReference type="EMBL" id="KAJ5180960.1"/>
    </source>
</evidence>
<dbReference type="AlphaFoldDB" id="A0A9W9IPZ6"/>
<sequence>MGGALASLTTFTRPIIGTTDILIRVKAVAINPADVKMIDQGHRVQSWPLVPGLDGAGVIEDMGRDVKGFERGDHVLALFVAGDEAASFQSLARVPERAVAKVPASWSLEDAATLGRATDRHDATFSSGSGGSSAVGAATIQLLRRALPGCKILTTSSPKHHAHLRNTLGADTALDRGSTTLARDVRSATPGCRGVDAIVDTVGAGAAQQDIFQALNPRGPQRYAQVWTGAAEIEAPPEVDSVLFRGRDLPQLPGHENIMFTLQSLLEEQKYQLPLPVRHVGHGLTALQRGLELMRDGVSGEKLVATI</sequence>
<dbReference type="GO" id="GO:0016651">
    <property type="term" value="F:oxidoreductase activity, acting on NAD(P)H"/>
    <property type="evidence" value="ECO:0007669"/>
    <property type="project" value="InterPro"/>
</dbReference>
<evidence type="ECO:0000256" key="1">
    <source>
        <dbReference type="ARBA" id="ARBA00008072"/>
    </source>
</evidence>
<dbReference type="InterPro" id="IPR020843">
    <property type="entry name" value="ER"/>
</dbReference>
<dbReference type="PANTHER" id="PTHR45348:SF2">
    <property type="entry name" value="ZINC-TYPE ALCOHOL DEHYDROGENASE-LIKE PROTEIN C2E1P3.01"/>
    <property type="match status" value="1"/>
</dbReference>
<dbReference type="SMART" id="SM00829">
    <property type="entry name" value="PKS_ER"/>
    <property type="match status" value="1"/>
</dbReference>
<accession>A0A9W9IPZ6</accession>
<proteinExistence type="inferred from homology"/>
<comment type="caution">
    <text evidence="4">The sequence shown here is derived from an EMBL/GenBank/DDBJ whole genome shotgun (WGS) entry which is preliminary data.</text>
</comment>
<gene>
    <name evidence="4" type="ORF">N7492_004170</name>
</gene>
<keyword evidence="2" id="KW-0560">Oxidoreductase</keyword>
<dbReference type="Pfam" id="PF00107">
    <property type="entry name" value="ADH_zinc_N"/>
    <property type="match status" value="1"/>
</dbReference>
<reference evidence="4" key="1">
    <citation type="submission" date="2022-11" db="EMBL/GenBank/DDBJ databases">
        <authorList>
            <person name="Petersen C."/>
        </authorList>
    </citation>
    <scope>NUCLEOTIDE SEQUENCE</scope>
    <source>
        <strain evidence="4">IBT 21917</strain>
    </source>
</reference>
<dbReference type="PANTHER" id="PTHR45348">
    <property type="entry name" value="HYPOTHETICAL OXIDOREDUCTASE (EUROFUNG)"/>
    <property type="match status" value="1"/>
</dbReference>
<keyword evidence="5" id="KW-1185">Reference proteome</keyword>
<dbReference type="InterPro" id="IPR036291">
    <property type="entry name" value="NAD(P)-bd_dom_sf"/>
</dbReference>
<dbReference type="Pfam" id="PF08240">
    <property type="entry name" value="ADH_N"/>
    <property type="match status" value="1"/>
</dbReference>
<reference evidence="4" key="2">
    <citation type="journal article" date="2023" name="IMA Fungus">
        <title>Comparative genomic study of the Penicillium genus elucidates a diverse pangenome and 15 lateral gene transfer events.</title>
        <authorList>
            <person name="Petersen C."/>
            <person name="Sorensen T."/>
            <person name="Nielsen M.R."/>
            <person name="Sondergaard T.E."/>
            <person name="Sorensen J.L."/>
            <person name="Fitzpatrick D.A."/>
            <person name="Frisvad J.C."/>
            <person name="Nielsen K.L."/>
        </authorList>
    </citation>
    <scope>NUCLEOTIDE SEQUENCE</scope>
    <source>
        <strain evidence="4">IBT 21917</strain>
    </source>
</reference>
<feature type="domain" description="Enoyl reductase (ER)" evidence="3">
    <location>
        <begin position="3"/>
        <end position="305"/>
    </location>
</feature>
<name>A0A9W9IPZ6_9EURO</name>
<dbReference type="Gene3D" id="3.40.50.720">
    <property type="entry name" value="NAD(P)-binding Rossmann-like Domain"/>
    <property type="match status" value="1"/>
</dbReference>
<evidence type="ECO:0000259" key="3">
    <source>
        <dbReference type="SMART" id="SM00829"/>
    </source>
</evidence>
<dbReference type="SUPFAM" id="SSF50129">
    <property type="entry name" value="GroES-like"/>
    <property type="match status" value="1"/>
</dbReference>
<dbReference type="InterPro" id="IPR013149">
    <property type="entry name" value="ADH-like_C"/>
</dbReference>
<dbReference type="Proteomes" id="UP001146351">
    <property type="component" value="Unassembled WGS sequence"/>
</dbReference>
<dbReference type="Gene3D" id="3.90.180.10">
    <property type="entry name" value="Medium-chain alcohol dehydrogenases, catalytic domain"/>
    <property type="match status" value="2"/>
</dbReference>
<dbReference type="OrthoDB" id="10257049at2759"/>
<dbReference type="SUPFAM" id="SSF51735">
    <property type="entry name" value="NAD(P)-binding Rossmann-fold domains"/>
    <property type="match status" value="1"/>
</dbReference>
<comment type="similarity">
    <text evidence="1">Belongs to the zinc-containing alcohol dehydrogenase family.</text>
</comment>